<dbReference type="EMBL" id="JACMRX010000003">
    <property type="protein sequence ID" value="KAF7993368.1"/>
    <property type="molecule type" value="Genomic_DNA"/>
</dbReference>
<dbReference type="PANTHER" id="PTHR22600:SF21">
    <property type="entry name" value="BETA-HEXOSAMINIDASE A"/>
    <property type="match status" value="1"/>
</dbReference>
<dbReference type="PIRSF" id="PIRSF001093">
    <property type="entry name" value="B-hxosamndse_ab_euk"/>
    <property type="match status" value="1"/>
</dbReference>
<dbReference type="GO" id="GO:0006689">
    <property type="term" value="P:ganglioside catabolic process"/>
    <property type="evidence" value="ECO:0007669"/>
    <property type="project" value="TreeGrafter"/>
</dbReference>
<dbReference type="Proteomes" id="UP000639338">
    <property type="component" value="Unassembled WGS sequence"/>
</dbReference>
<dbReference type="GO" id="GO:0005975">
    <property type="term" value="P:carbohydrate metabolic process"/>
    <property type="evidence" value="ECO:0007669"/>
    <property type="project" value="InterPro"/>
</dbReference>
<evidence type="ECO:0000256" key="4">
    <source>
        <dbReference type="ARBA" id="ARBA00022801"/>
    </source>
</evidence>
<dbReference type="InterPro" id="IPR017853">
    <property type="entry name" value="GH"/>
</dbReference>
<dbReference type="AlphaFoldDB" id="A0A834XVN3"/>
<evidence type="ECO:0000256" key="6">
    <source>
        <dbReference type="ARBA" id="ARBA00023295"/>
    </source>
</evidence>
<evidence type="ECO:0000256" key="5">
    <source>
        <dbReference type="ARBA" id="ARBA00023180"/>
    </source>
</evidence>
<comment type="catalytic activity">
    <reaction evidence="1 7">
        <text>Hydrolysis of terminal non-reducing N-acetyl-D-hexosamine residues in N-acetyl-beta-D-hexosaminides.</text>
        <dbReference type="EC" id="3.2.1.52"/>
    </reaction>
</comment>
<evidence type="ECO:0000313" key="12">
    <source>
        <dbReference type="EMBL" id="KAF7993368.1"/>
    </source>
</evidence>
<evidence type="ECO:0000256" key="8">
    <source>
        <dbReference type="PIRSR" id="PIRSR001093-1"/>
    </source>
</evidence>
<name>A0A834XVN3_APHGI</name>
<dbReference type="GO" id="GO:0016020">
    <property type="term" value="C:membrane"/>
    <property type="evidence" value="ECO:0007669"/>
    <property type="project" value="TreeGrafter"/>
</dbReference>
<dbReference type="SUPFAM" id="SSF51445">
    <property type="entry name" value="(Trans)glycosidases"/>
    <property type="match status" value="1"/>
</dbReference>
<dbReference type="OrthoDB" id="428480at2759"/>
<feature type="signal peptide" evidence="9">
    <location>
        <begin position="1"/>
        <end position="18"/>
    </location>
</feature>
<feature type="domain" description="Beta-hexosaminidase eukaryotic type N-terminal" evidence="11">
    <location>
        <begin position="35"/>
        <end position="163"/>
    </location>
</feature>
<keyword evidence="13" id="KW-1185">Reference proteome</keyword>
<dbReference type="InterPro" id="IPR029019">
    <property type="entry name" value="HEX_eukaryotic_N"/>
</dbReference>
<evidence type="ECO:0000313" key="13">
    <source>
        <dbReference type="Proteomes" id="UP000639338"/>
    </source>
</evidence>
<comment type="caution">
    <text evidence="12">The sequence shown here is derived from an EMBL/GenBank/DDBJ whole genome shotgun (WGS) entry which is preliminary data.</text>
</comment>
<gene>
    <name evidence="12" type="ORF">HCN44_007871</name>
</gene>
<dbReference type="EC" id="3.2.1.52" evidence="7"/>
<accession>A0A834XVN3</accession>
<evidence type="ECO:0000259" key="10">
    <source>
        <dbReference type="Pfam" id="PF00728"/>
    </source>
</evidence>
<proteinExistence type="inferred from homology"/>
<evidence type="ECO:0000256" key="7">
    <source>
        <dbReference type="PIRNR" id="PIRNR001093"/>
    </source>
</evidence>
<dbReference type="InterPro" id="IPR029018">
    <property type="entry name" value="Hex-like_dom2"/>
</dbReference>
<dbReference type="SUPFAM" id="SSF55545">
    <property type="entry name" value="beta-N-acetylhexosaminidase-like domain"/>
    <property type="match status" value="1"/>
</dbReference>
<dbReference type="PRINTS" id="PR00738">
    <property type="entry name" value="GLHYDRLASE20"/>
</dbReference>
<dbReference type="InterPro" id="IPR025705">
    <property type="entry name" value="Beta_hexosaminidase_sua/sub"/>
</dbReference>
<dbReference type="Pfam" id="PF14845">
    <property type="entry name" value="Glycohydro_20b2"/>
    <property type="match status" value="1"/>
</dbReference>
<evidence type="ECO:0000256" key="1">
    <source>
        <dbReference type="ARBA" id="ARBA00001231"/>
    </source>
</evidence>
<dbReference type="PANTHER" id="PTHR22600">
    <property type="entry name" value="BETA-HEXOSAMINIDASE"/>
    <property type="match status" value="1"/>
</dbReference>
<comment type="similarity">
    <text evidence="2 7">Belongs to the glycosyl hydrolase 20 family.</text>
</comment>
<dbReference type="FunFam" id="3.20.20.80:FF:000063">
    <property type="entry name" value="Beta-hexosaminidase"/>
    <property type="match status" value="1"/>
</dbReference>
<evidence type="ECO:0000256" key="3">
    <source>
        <dbReference type="ARBA" id="ARBA00022729"/>
    </source>
</evidence>
<evidence type="ECO:0000259" key="11">
    <source>
        <dbReference type="Pfam" id="PF14845"/>
    </source>
</evidence>
<keyword evidence="6 7" id="KW-0326">Glycosidase</keyword>
<evidence type="ECO:0000256" key="9">
    <source>
        <dbReference type="SAM" id="SignalP"/>
    </source>
</evidence>
<sequence length="540" mass="61541">MIVLVGIIFSGLLFSVHCDWHDNFGPWYVPTKGEPWPRPKERILHDGYLFLRSTNFNIDIPEDCEILNEARNRYNTIIRNEGILGAYSTLQHKADVHNSSQNSILFRGMLQRLHITVTETCHQQIPHLYMNESYKLLIMKNTAELTAPTVWGALHGLETFSQLLTPSGQGSNLSVRLQEIKDKPLMSHRGLLLDTSRHWLSLADIMKTLDGMSYNKLNVLHWHIVDDNSFPYQSLAFPELSQKGAWFPSMIYTPNDIRSIIEYARLRGIRVIPEFDSPGHVASWGESHPELLTTCYDDFGKPNGKLGPINPINSAIWPFLTTLFNEIMDLFPDNYIHVGGDEVLFDCWKSNPDILAYMQANGMKKNFEQLESYYIAELLKIPSTYNRSSIVWQEVFDNGVVLSSDIAVHVWKINDWQNEMTQATNAGHPVLLSSCWYLDHVAGGGDWIKYYLCDPFAFDGSDKVKNLVLGGEACMWSEFVDSTNIHQRIWPRASAVAERLWSSNVDTVDHAAQRLEEHACRMRKRSIAAQPPNGPSVCLT</sequence>
<dbReference type="GO" id="GO:0005764">
    <property type="term" value="C:lysosome"/>
    <property type="evidence" value="ECO:0007669"/>
    <property type="project" value="TreeGrafter"/>
</dbReference>
<evidence type="ECO:0000256" key="2">
    <source>
        <dbReference type="ARBA" id="ARBA00006285"/>
    </source>
</evidence>
<keyword evidence="4 7" id="KW-0378">Hydrolase</keyword>
<dbReference type="GO" id="GO:0030203">
    <property type="term" value="P:glycosaminoglycan metabolic process"/>
    <property type="evidence" value="ECO:0007669"/>
    <property type="project" value="TreeGrafter"/>
</dbReference>
<feature type="domain" description="Glycoside hydrolase family 20 catalytic" evidence="10">
    <location>
        <begin position="187"/>
        <end position="503"/>
    </location>
</feature>
<dbReference type="CDD" id="cd06562">
    <property type="entry name" value="GH20_HexA_HexB-like"/>
    <property type="match status" value="1"/>
</dbReference>
<reference evidence="12 13" key="1">
    <citation type="submission" date="2020-08" db="EMBL/GenBank/DDBJ databases">
        <title>Aphidius gifuensis genome sequencing and assembly.</title>
        <authorList>
            <person name="Du Z."/>
        </authorList>
    </citation>
    <scope>NUCLEOTIDE SEQUENCE [LARGE SCALE GENOMIC DNA]</scope>
    <source>
        <strain evidence="12">YNYX2018</strain>
        <tissue evidence="12">Adults</tissue>
    </source>
</reference>
<keyword evidence="3 9" id="KW-0732">Signal</keyword>
<dbReference type="GO" id="GO:0004563">
    <property type="term" value="F:beta-N-acetylhexosaminidase activity"/>
    <property type="evidence" value="ECO:0007669"/>
    <property type="project" value="UniProtKB-EC"/>
</dbReference>
<organism evidence="12 13">
    <name type="scientific">Aphidius gifuensis</name>
    <name type="common">Parasitoid wasp</name>
    <dbReference type="NCBI Taxonomy" id="684658"/>
    <lineage>
        <taxon>Eukaryota</taxon>
        <taxon>Metazoa</taxon>
        <taxon>Ecdysozoa</taxon>
        <taxon>Arthropoda</taxon>
        <taxon>Hexapoda</taxon>
        <taxon>Insecta</taxon>
        <taxon>Pterygota</taxon>
        <taxon>Neoptera</taxon>
        <taxon>Endopterygota</taxon>
        <taxon>Hymenoptera</taxon>
        <taxon>Apocrita</taxon>
        <taxon>Ichneumonoidea</taxon>
        <taxon>Braconidae</taxon>
        <taxon>Aphidiinae</taxon>
        <taxon>Aphidius</taxon>
    </lineage>
</organism>
<dbReference type="Gene3D" id="3.30.379.10">
    <property type="entry name" value="Chitobiase/beta-hexosaminidase domain 2-like"/>
    <property type="match status" value="1"/>
</dbReference>
<feature type="active site" description="Proton donor" evidence="8">
    <location>
        <position position="342"/>
    </location>
</feature>
<protein>
    <recommendedName>
        <fullName evidence="7">Beta-hexosaminidase</fullName>
        <ecNumber evidence="7">3.2.1.52</ecNumber>
    </recommendedName>
</protein>
<dbReference type="Gene3D" id="3.20.20.80">
    <property type="entry name" value="Glycosidases"/>
    <property type="match status" value="1"/>
</dbReference>
<dbReference type="Pfam" id="PF00728">
    <property type="entry name" value="Glyco_hydro_20"/>
    <property type="match status" value="1"/>
</dbReference>
<keyword evidence="5" id="KW-0325">Glycoprotein</keyword>
<dbReference type="InterPro" id="IPR015883">
    <property type="entry name" value="Glyco_hydro_20_cat"/>
</dbReference>
<feature type="chain" id="PRO_5032357582" description="Beta-hexosaminidase" evidence="9">
    <location>
        <begin position="19"/>
        <end position="540"/>
    </location>
</feature>